<feature type="transmembrane region" description="Helical" evidence="5">
    <location>
        <begin position="357"/>
        <end position="376"/>
    </location>
</feature>
<dbReference type="Proteomes" id="UP000179797">
    <property type="component" value="Unassembled WGS sequence"/>
</dbReference>
<feature type="transmembrane region" description="Helical" evidence="5">
    <location>
        <begin position="52"/>
        <end position="71"/>
    </location>
</feature>
<gene>
    <name evidence="7" type="ORF">NH26_00525</name>
</gene>
<dbReference type="RefSeq" id="WP_044224552.1">
    <property type="nucleotide sequence ID" value="NZ_JRYR02000001.1"/>
</dbReference>
<feature type="transmembrane region" description="Helical" evidence="5">
    <location>
        <begin position="125"/>
        <end position="145"/>
    </location>
</feature>
<dbReference type="AlphaFoldDB" id="A0A1S1YVT3"/>
<keyword evidence="3 5" id="KW-1133">Transmembrane helix</keyword>
<feature type="transmembrane region" description="Helical" evidence="5">
    <location>
        <begin position="18"/>
        <end position="40"/>
    </location>
</feature>
<keyword evidence="2 5" id="KW-0812">Transmembrane</keyword>
<evidence type="ECO:0000313" key="8">
    <source>
        <dbReference type="Proteomes" id="UP000179797"/>
    </source>
</evidence>
<keyword evidence="8" id="KW-1185">Reference proteome</keyword>
<dbReference type="Pfam" id="PF04932">
    <property type="entry name" value="Wzy_C"/>
    <property type="match status" value="1"/>
</dbReference>
<sequence length="437" mass="49907">MKNILISCNQYKTVWSSLFLTIISGILGGYIVASAVASYFMITQSKDHTPQLLLILFLTTFFLGDNISGSYGFANNLRFVIIGINFIYLLRYQIFSSNNGIYLWPLTIWALISTSFGIFNDSGALLRAIAYLFVGLSIFNLNKILLQKNALSYYQIIYLFLLLFFSVNVLSLFVPIGKDVWLAGRFRGLMHNPNGLGILIVLAYPFIDLIHDKAPSLFTKKNNTVFRILLIFLVILTGSRNAIFSIVIYELTVRFLSKKPILLIIVFFVIIFLYFNIEKQDIFNVIKSLGLSEQLRINSLMDASGRTDVWKVAWKEAQNNLWVGNGMMYDYRFIYIYKMKYFGENAPRAWNGIWNSYLSLVLNIGLIGMACYAYFIKKVFEKAQNTQLAIAFLITALFSGITESWMAASMNGFTPLFFLYWGVQSGNKLESDKVMKC</sequence>
<comment type="caution">
    <text evidence="7">The sequence shown here is derived from an EMBL/GenBank/DDBJ whole genome shotgun (WGS) entry which is preliminary data.</text>
</comment>
<feature type="transmembrane region" description="Helical" evidence="5">
    <location>
        <begin position="388"/>
        <end position="408"/>
    </location>
</feature>
<evidence type="ECO:0000256" key="1">
    <source>
        <dbReference type="ARBA" id="ARBA00004141"/>
    </source>
</evidence>
<dbReference type="EMBL" id="JRYR02000001">
    <property type="protein sequence ID" value="OHX64935.1"/>
    <property type="molecule type" value="Genomic_DNA"/>
</dbReference>
<feature type="transmembrane region" description="Helical" evidence="5">
    <location>
        <begin position="228"/>
        <end position="249"/>
    </location>
</feature>
<evidence type="ECO:0000256" key="3">
    <source>
        <dbReference type="ARBA" id="ARBA00022989"/>
    </source>
</evidence>
<evidence type="ECO:0000256" key="5">
    <source>
        <dbReference type="SAM" id="Phobius"/>
    </source>
</evidence>
<dbReference type="GO" id="GO:0016020">
    <property type="term" value="C:membrane"/>
    <property type="evidence" value="ECO:0007669"/>
    <property type="project" value="UniProtKB-SubCell"/>
</dbReference>
<dbReference type="InterPro" id="IPR007016">
    <property type="entry name" value="O-antigen_ligase-rel_domated"/>
</dbReference>
<evidence type="ECO:0000256" key="2">
    <source>
        <dbReference type="ARBA" id="ARBA00022692"/>
    </source>
</evidence>
<feature type="transmembrane region" description="Helical" evidence="5">
    <location>
        <begin position="157"/>
        <end position="177"/>
    </location>
</feature>
<evidence type="ECO:0000313" key="7">
    <source>
        <dbReference type="EMBL" id="OHX64935.1"/>
    </source>
</evidence>
<evidence type="ECO:0000259" key="6">
    <source>
        <dbReference type="Pfam" id="PF04932"/>
    </source>
</evidence>
<keyword evidence="4 5" id="KW-0472">Membrane</keyword>
<organism evidence="7 8">
    <name type="scientific">Flammeovirga pacifica</name>
    <dbReference type="NCBI Taxonomy" id="915059"/>
    <lineage>
        <taxon>Bacteria</taxon>
        <taxon>Pseudomonadati</taxon>
        <taxon>Bacteroidota</taxon>
        <taxon>Cytophagia</taxon>
        <taxon>Cytophagales</taxon>
        <taxon>Flammeovirgaceae</taxon>
        <taxon>Flammeovirga</taxon>
    </lineage>
</organism>
<dbReference type="OrthoDB" id="1111552at2"/>
<feature type="domain" description="O-antigen ligase-related" evidence="6">
    <location>
        <begin position="228"/>
        <end position="372"/>
    </location>
</feature>
<comment type="subcellular location">
    <subcellularLocation>
        <location evidence="1">Membrane</location>
        <topology evidence="1">Multi-pass membrane protein</topology>
    </subcellularLocation>
</comment>
<evidence type="ECO:0000256" key="4">
    <source>
        <dbReference type="ARBA" id="ARBA00023136"/>
    </source>
</evidence>
<feature type="transmembrane region" description="Helical" evidence="5">
    <location>
        <begin position="101"/>
        <end position="119"/>
    </location>
</feature>
<dbReference type="STRING" id="915059.NH26_00525"/>
<proteinExistence type="predicted"/>
<reference evidence="7 8" key="1">
    <citation type="journal article" date="2012" name="Int. J. Syst. Evol. Microbiol.">
        <title>Flammeovirga pacifica sp. nov., isolated from deep-sea sediment.</title>
        <authorList>
            <person name="Xu H."/>
            <person name="Fu Y."/>
            <person name="Yang N."/>
            <person name="Ding Z."/>
            <person name="Lai Q."/>
            <person name="Zeng R."/>
        </authorList>
    </citation>
    <scope>NUCLEOTIDE SEQUENCE [LARGE SCALE GENOMIC DNA]</scope>
    <source>
        <strain evidence="8">DSM 24597 / LMG 26175 / WPAGA1</strain>
    </source>
</reference>
<feature type="transmembrane region" description="Helical" evidence="5">
    <location>
        <begin position="261"/>
        <end position="277"/>
    </location>
</feature>
<name>A0A1S1YVT3_FLAPC</name>
<protein>
    <recommendedName>
        <fullName evidence="6">O-antigen ligase-related domain-containing protein</fullName>
    </recommendedName>
</protein>
<accession>A0A1S1YVT3</accession>
<feature type="transmembrane region" description="Helical" evidence="5">
    <location>
        <begin position="189"/>
        <end position="207"/>
    </location>
</feature>
<feature type="transmembrane region" description="Helical" evidence="5">
    <location>
        <begin position="77"/>
        <end position="94"/>
    </location>
</feature>